<feature type="domain" description="SGNH hydrolase-type esterase" evidence="3">
    <location>
        <begin position="520"/>
        <end position="702"/>
    </location>
</feature>
<proteinExistence type="predicted"/>
<comment type="caution">
    <text evidence="4">The sequence shown here is derived from an EMBL/GenBank/DDBJ whole genome shotgun (WGS) entry which is preliminary data.</text>
</comment>
<dbReference type="Proteomes" id="UP001267426">
    <property type="component" value="Unassembled WGS sequence"/>
</dbReference>
<dbReference type="InterPro" id="IPR013830">
    <property type="entry name" value="SGNH_hydro"/>
</dbReference>
<dbReference type="InterPro" id="IPR053140">
    <property type="entry name" value="GDSL_Rv0518-like"/>
</dbReference>
<dbReference type="PANTHER" id="PTHR43784">
    <property type="entry name" value="GDSL-LIKE LIPASE/ACYLHYDROLASE, PUTATIVE (AFU_ORTHOLOGUE AFUA_2G00820)-RELATED"/>
    <property type="match status" value="1"/>
</dbReference>
<dbReference type="RefSeq" id="WP_311662346.1">
    <property type="nucleotide sequence ID" value="NZ_JAVRHT010000007.1"/>
</dbReference>
<protein>
    <submittedName>
        <fullName evidence="4">Glucoamylase family protein</fullName>
    </submittedName>
</protein>
<evidence type="ECO:0000259" key="2">
    <source>
        <dbReference type="Pfam" id="PF10091"/>
    </source>
</evidence>
<organism evidence="4 5">
    <name type="scientific">Rubrivirga litoralis</name>
    <dbReference type="NCBI Taxonomy" id="3075598"/>
    <lineage>
        <taxon>Bacteria</taxon>
        <taxon>Pseudomonadati</taxon>
        <taxon>Rhodothermota</taxon>
        <taxon>Rhodothermia</taxon>
        <taxon>Rhodothermales</taxon>
        <taxon>Rubricoccaceae</taxon>
        <taxon>Rubrivirga</taxon>
    </lineage>
</organism>
<evidence type="ECO:0000313" key="4">
    <source>
        <dbReference type="EMBL" id="MDT0631007.1"/>
    </source>
</evidence>
<feature type="signal peptide" evidence="1">
    <location>
        <begin position="1"/>
        <end position="27"/>
    </location>
</feature>
<dbReference type="Pfam" id="PF13472">
    <property type="entry name" value="Lipase_GDSL_2"/>
    <property type="match status" value="1"/>
</dbReference>
<accession>A0ABU3BNY1</accession>
<dbReference type="InterPro" id="IPR036514">
    <property type="entry name" value="SGNH_hydro_sf"/>
</dbReference>
<evidence type="ECO:0000256" key="1">
    <source>
        <dbReference type="SAM" id="SignalP"/>
    </source>
</evidence>
<feature type="chain" id="PRO_5047494389" evidence="1">
    <location>
        <begin position="28"/>
        <end position="721"/>
    </location>
</feature>
<dbReference type="Gene3D" id="3.40.50.1110">
    <property type="entry name" value="SGNH hydrolase"/>
    <property type="match status" value="1"/>
</dbReference>
<name>A0ABU3BNY1_9BACT</name>
<dbReference type="CDD" id="cd00229">
    <property type="entry name" value="SGNH_hydrolase"/>
    <property type="match status" value="1"/>
</dbReference>
<dbReference type="EMBL" id="JAVRHT010000007">
    <property type="protein sequence ID" value="MDT0631007.1"/>
    <property type="molecule type" value="Genomic_DNA"/>
</dbReference>
<dbReference type="SUPFAM" id="SSF52266">
    <property type="entry name" value="SGNH hydrolase"/>
    <property type="match status" value="1"/>
</dbReference>
<keyword evidence="1" id="KW-0732">Signal</keyword>
<feature type="domain" description="Glycoamylase-like" evidence="2">
    <location>
        <begin position="223"/>
        <end position="473"/>
    </location>
</feature>
<keyword evidence="5" id="KW-1185">Reference proteome</keyword>
<dbReference type="PANTHER" id="PTHR43784:SF2">
    <property type="entry name" value="GDSL-LIKE LIPASE_ACYLHYDROLASE, PUTATIVE (AFU_ORTHOLOGUE AFUA_2G00820)-RELATED"/>
    <property type="match status" value="1"/>
</dbReference>
<dbReference type="Pfam" id="PF10091">
    <property type="entry name" value="Glycoamylase"/>
    <property type="match status" value="1"/>
</dbReference>
<gene>
    <name evidence="4" type="ORF">RM540_04525</name>
</gene>
<evidence type="ECO:0000313" key="5">
    <source>
        <dbReference type="Proteomes" id="UP001267426"/>
    </source>
</evidence>
<sequence length="721" mass="79072">MSHPARPFALLLAVLAAAACAPPAAVAPESAPPAVGGVEVALTADDEVFLDTLQARTFRWFWESTDPETGLVPDRAPTRAFSSIAAIGYGLPAYGIGAERGYVTRGEAAERTLNTLRFLYTRPQGTEQVGTAGHRGYFYHFLEYDGGTRFGNTELSTIDTALLMGGVLFSREYFDGGGADEVAIRAYADSLYQRVDWPWHRRAGETRLTMGWYPEVGYGPAVWQGYNEGMILYLLGLGSPTHALDEDVWPAWTSTYEWEDFYGYEHVNFTPLFGHQYSHLFVDFRDIQDEWMRGKSAELGEPYDYFENSRRGTLSQRAYAQDNPQSWTGYGGDVWGLTASDGPSNEAHEFRGERRQFHTYWARGASADHVNDDGTIAPTAAGGSLPFAPRETLAALKEMARRYPGTLWTDDYGFRDAFNPSFTFRDARIKQNSEVTDEGWFDHDYLGIDQGPILIMAENLRTGLVWETMKRSPYLVRGLERAGFRGGWLDGARPAQAAPLDLPPAADAGGAAEDALLVVVLGSSTAEGTGPEHADSTWVNRLRVYLDDVDPRFEILNLARGGYTTYHVLPEGSTVPADLNGAPDPLRNIDAALARDPDAVIIGLTSNDAARGYGEATQEANFEAVAARAAAAGVPLYVTTTAPRNLDAAGRRSQAAVRDWILQRFGDRAVDVWTGVALPDGRLDPRWDAGDGIHQNDAGHRLIFERVRDAGLAEEVLSGAE</sequence>
<dbReference type="PROSITE" id="PS51257">
    <property type="entry name" value="PROKAR_LIPOPROTEIN"/>
    <property type="match status" value="1"/>
</dbReference>
<dbReference type="Gene3D" id="1.50.10.140">
    <property type="match status" value="1"/>
</dbReference>
<reference evidence="4 5" key="1">
    <citation type="submission" date="2023-09" db="EMBL/GenBank/DDBJ databases">
        <authorList>
            <person name="Rey-Velasco X."/>
        </authorList>
    </citation>
    <scope>NUCLEOTIDE SEQUENCE [LARGE SCALE GENOMIC DNA]</scope>
    <source>
        <strain evidence="4 5">F394</strain>
    </source>
</reference>
<dbReference type="InterPro" id="IPR019282">
    <property type="entry name" value="Glycoamylase-like_cons_dom"/>
</dbReference>
<evidence type="ECO:0000259" key="3">
    <source>
        <dbReference type="Pfam" id="PF13472"/>
    </source>
</evidence>